<proteinExistence type="predicted"/>
<organism evidence="4">
    <name type="scientific">Candidatus Kentrum eta</name>
    <dbReference type="NCBI Taxonomy" id="2126337"/>
    <lineage>
        <taxon>Bacteria</taxon>
        <taxon>Pseudomonadati</taxon>
        <taxon>Pseudomonadota</taxon>
        <taxon>Gammaproteobacteria</taxon>
        <taxon>Candidatus Kentrum</taxon>
    </lineage>
</organism>
<sequence length="116" mass="12575">MPEMLSPTSLIMGLGLGEKITLITDGRFSGASRGACIGHVSPEAFEGGPIALINNGDEIEVDLNKGTLNVLLSEQEIELRRKNWTLPEHKKHDAKGALKQYRNYTLPANKGAGFES</sequence>
<dbReference type="EMBL" id="CAADFJ010000251">
    <property type="protein sequence ID" value="VFK05244.1"/>
    <property type="molecule type" value="Genomic_DNA"/>
</dbReference>
<gene>
    <name evidence="3" type="ORF">BECKH772A_GA0070896_102472</name>
    <name evidence="2" type="ORF">BECKH772B_GA0070898_102522</name>
    <name evidence="4" type="ORF">BECKH772C_GA0070978_102512</name>
</gene>
<dbReference type="Pfam" id="PF24877">
    <property type="entry name" value="ILV_EDD_C"/>
    <property type="match status" value="1"/>
</dbReference>
<feature type="domain" description="Dihydroxy-acid/6-phosphogluconate dehydratase C-terminal" evidence="1">
    <location>
        <begin position="1"/>
        <end position="112"/>
    </location>
</feature>
<dbReference type="EMBL" id="CAADFG010000247">
    <property type="protein sequence ID" value="VFK01939.1"/>
    <property type="molecule type" value="Genomic_DNA"/>
</dbReference>
<dbReference type="GO" id="GO:0004160">
    <property type="term" value="F:dihydroxy-acid dehydratase activity"/>
    <property type="evidence" value="ECO:0007669"/>
    <property type="project" value="TreeGrafter"/>
</dbReference>
<reference evidence="4" key="1">
    <citation type="submission" date="2019-02" db="EMBL/GenBank/DDBJ databases">
        <authorList>
            <person name="Gruber-Vodicka R. H."/>
            <person name="Seah K. B. B."/>
        </authorList>
    </citation>
    <scope>NUCLEOTIDE SEQUENCE</scope>
    <source>
        <strain evidence="4">BECK_SA2B12</strain>
        <strain evidence="3">BECK_SA2B15</strain>
        <strain evidence="2">BECK_SA2B20</strain>
    </source>
</reference>
<evidence type="ECO:0000259" key="1">
    <source>
        <dbReference type="Pfam" id="PF24877"/>
    </source>
</evidence>
<evidence type="ECO:0000313" key="2">
    <source>
        <dbReference type="EMBL" id="VFK01936.1"/>
    </source>
</evidence>
<dbReference type="AlphaFoldDB" id="A0A450VKA5"/>
<evidence type="ECO:0000313" key="4">
    <source>
        <dbReference type="EMBL" id="VFK05244.1"/>
    </source>
</evidence>
<dbReference type="InterPro" id="IPR042096">
    <property type="entry name" value="Dihydro-acid_dehy_C"/>
</dbReference>
<protein>
    <submittedName>
        <fullName evidence="4">Dehydratase family protein</fullName>
    </submittedName>
</protein>
<dbReference type="PANTHER" id="PTHR21000:SF5">
    <property type="entry name" value="DIHYDROXY-ACID DEHYDRATASE, MITOCHONDRIAL"/>
    <property type="match status" value="1"/>
</dbReference>
<dbReference type="InterPro" id="IPR056740">
    <property type="entry name" value="ILV_EDD_C"/>
</dbReference>
<dbReference type="PANTHER" id="PTHR21000">
    <property type="entry name" value="DIHYDROXY-ACID DEHYDRATASE DAD"/>
    <property type="match status" value="1"/>
</dbReference>
<accession>A0A450VKA5</accession>
<dbReference type="GO" id="GO:0009082">
    <property type="term" value="P:branched-chain amino acid biosynthetic process"/>
    <property type="evidence" value="ECO:0007669"/>
    <property type="project" value="TreeGrafter"/>
</dbReference>
<dbReference type="Gene3D" id="3.50.30.80">
    <property type="entry name" value="IlvD/EDD C-terminal domain-like"/>
    <property type="match status" value="1"/>
</dbReference>
<evidence type="ECO:0000313" key="3">
    <source>
        <dbReference type="EMBL" id="VFK01939.1"/>
    </source>
</evidence>
<dbReference type="InterPro" id="IPR050165">
    <property type="entry name" value="DHAD_IlvD/Edd"/>
</dbReference>
<dbReference type="EMBL" id="CAADFI010000252">
    <property type="protein sequence ID" value="VFK01936.1"/>
    <property type="molecule type" value="Genomic_DNA"/>
</dbReference>
<name>A0A450VKA5_9GAMM</name>
<dbReference type="SUPFAM" id="SSF52016">
    <property type="entry name" value="LeuD/IlvD-like"/>
    <property type="match status" value="1"/>
</dbReference>